<evidence type="ECO:0000313" key="4">
    <source>
        <dbReference type="Proteomes" id="UP000700334"/>
    </source>
</evidence>
<accession>A0A8J6DSJ5</accession>
<dbReference type="FunFam" id="3.30.160.60:FF:002080">
    <property type="entry name" value="Zinc finger RNA-binding protein"/>
    <property type="match status" value="1"/>
</dbReference>
<dbReference type="SUPFAM" id="SSF57667">
    <property type="entry name" value="beta-beta-alpha zinc fingers"/>
    <property type="match status" value="3"/>
</dbReference>
<dbReference type="InterPro" id="IPR049401">
    <property type="entry name" value="DZF_dom_N"/>
</dbReference>
<dbReference type="GO" id="GO:0003727">
    <property type="term" value="F:single-stranded RNA binding"/>
    <property type="evidence" value="ECO:0007669"/>
    <property type="project" value="TreeGrafter"/>
</dbReference>
<dbReference type="Proteomes" id="UP000700334">
    <property type="component" value="Unassembled WGS sequence"/>
</dbReference>
<organism evidence="3 4">
    <name type="scientific">Galemys pyrenaicus</name>
    <name type="common">Iberian desman</name>
    <name type="synonym">Pyrenean desman</name>
    <dbReference type="NCBI Taxonomy" id="202257"/>
    <lineage>
        <taxon>Eukaryota</taxon>
        <taxon>Metazoa</taxon>
        <taxon>Chordata</taxon>
        <taxon>Craniata</taxon>
        <taxon>Vertebrata</taxon>
        <taxon>Euteleostomi</taxon>
        <taxon>Mammalia</taxon>
        <taxon>Eutheria</taxon>
        <taxon>Laurasiatheria</taxon>
        <taxon>Eulipotyphla</taxon>
        <taxon>Talpidae</taxon>
        <taxon>Galemys</taxon>
    </lineage>
</organism>
<feature type="region of interest" description="Disordered" evidence="1">
    <location>
        <begin position="227"/>
        <end position="279"/>
    </location>
</feature>
<feature type="region of interest" description="Disordered" evidence="1">
    <location>
        <begin position="1745"/>
        <end position="1781"/>
    </location>
</feature>
<evidence type="ECO:0000256" key="1">
    <source>
        <dbReference type="SAM" id="MobiDB-lite"/>
    </source>
</evidence>
<feature type="compositionally biased region" description="Basic and acidic residues" evidence="1">
    <location>
        <begin position="254"/>
        <end position="263"/>
    </location>
</feature>
<feature type="region of interest" description="Disordered" evidence="1">
    <location>
        <begin position="1002"/>
        <end position="1097"/>
    </location>
</feature>
<comment type="caution">
    <text evidence="3">The sequence shown here is derived from an EMBL/GenBank/DDBJ whole genome shotgun (WGS) entry which is preliminary data.</text>
</comment>
<dbReference type="Gene3D" id="3.30.160.60">
    <property type="entry name" value="Classic Zinc Finger"/>
    <property type="match status" value="2"/>
</dbReference>
<dbReference type="FunFam" id="1.10.1410.40:FF:000001">
    <property type="entry name" value="interleukin enhancer-binding factor 3 isoform X1"/>
    <property type="match status" value="1"/>
</dbReference>
<dbReference type="PANTHER" id="PTHR45762">
    <property type="entry name" value="ZINC FINGER RNA-BINDING PROTEIN"/>
    <property type="match status" value="1"/>
</dbReference>
<feature type="non-terminal residue" evidence="3">
    <location>
        <position position="1"/>
    </location>
</feature>
<feature type="region of interest" description="Disordered" evidence="1">
    <location>
        <begin position="843"/>
        <end position="904"/>
    </location>
</feature>
<dbReference type="PROSITE" id="PS51703">
    <property type="entry name" value="DZF"/>
    <property type="match status" value="1"/>
</dbReference>
<dbReference type="InterPro" id="IPR013087">
    <property type="entry name" value="Znf_C2H2_type"/>
</dbReference>
<dbReference type="InterPro" id="IPR036236">
    <property type="entry name" value="Znf_C2H2_sf"/>
</dbReference>
<dbReference type="OrthoDB" id="8898434at2759"/>
<dbReference type="Pfam" id="PF07528">
    <property type="entry name" value="DZF_N"/>
    <property type="match status" value="1"/>
</dbReference>
<dbReference type="InterPro" id="IPR003604">
    <property type="entry name" value="Matrin/U1-like-C_Znf_C2H2"/>
</dbReference>
<feature type="compositionally biased region" description="Basic and acidic residues" evidence="1">
    <location>
        <begin position="1470"/>
        <end position="1483"/>
    </location>
</feature>
<feature type="region of interest" description="Disordered" evidence="1">
    <location>
        <begin position="931"/>
        <end position="957"/>
    </location>
</feature>
<evidence type="ECO:0000259" key="2">
    <source>
        <dbReference type="PROSITE" id="PS51703"/>
    </source>
</evidence>
<dbReference type="GO" id="GO:0003725">
    <property type="term" value="F:double-stranded RNA binding"/>
    <property type="evidence" value="ECO:0007669"/>
    <property type="project" value="TreeGrafter"/>
</dbReference>
<feature type="region of interest" description="Disordered" evidence="1">
    <location>
        <begin position="1391"/>
        <end position="1431"/>
    </location>
</feature>
<dbReference type="PROSITE" id="PS00028">
    <property type="entry name" value="ZINC_FINGER_C2H2_1"/>
    <property type="match status" value="1"/>
</dbReference>
<dbReference type="Pfam" id="PF20965">
    <property type="entry name" value="DZF_C"/>
    <property type="match status" value="1"/>
</dbReference>
<dbReference type="Gene3D" id="3.30.460.10">
    <property type="entry name" value="Beta Polymerase, domain 2"/>
    <property type="match status" value="1"/>
</dbReference>
<dbReference type="FunFam" id="3.30.460.10:FF:000010">
    <property type="entry name" value="Zinc finger RNA-binding protein 2"/>
    <property type="match status" value="1"/>
</dbReference>
<dbReference type="SMART" id="SM00451">
    <property type="entry name" value="ZnF_U1"/>
    <property type="match status" value="3"/>
</dbReference>
<protein>
    <submittedName>
        <fullName evidence="3">Zinc finger RNA-binding protein 2</fullName>
    </submittedName>
</protein>
<feature type="region of interest" description="Disordered" evidence="1">
    <location>
        <begin position="757"/>
        <end position="821"/>
    </location>
</feature>
<name>A0A8J6DSJ5_GALPY</name>
<dbReference type="EMBL" id="JAGFMF010011614">
    <property type="protein sequence ID" value="KAG8519099.1"/>
    <property type="molecule type" value="Genomic_DNA"/>
</dbReference>
<feature type="compositionally biased region" description="Low complexity" evidence="1">
    <location>
        <begin position="809"/>
        <end position="821"/>
    </location>
</feature>
<dbReference type="SMART" id="SM00355">
    <property type="entry name" value="ZnF_C2H2"/>
    <property type="match status" value="3"/>
</dbReference>
<dbReference type="InterPro" id="IPR043519">
    <property type="entry name" value="NT_sf"/>
</dbReference>
<reference evidence="3" key="1">
    <citation type="journal article" date="2021" name="Evol. Appl.">
        <title>The genome of the Pyrenean desman and the effects of bottlenecks and inbreeding on the genomic landscape of an endangered species.</title>
        <authorList>
            <person name="Escoda L."/>
            <person name="Castresana J."/>
        </authorList>
    </citation>
    <scope>NUCLEOTIDE SEQUENCE</scope>
    <source>
        <strain evidence="3">IBE-C5619</strain>
    </source>
</reference>
<dbReference type="InterPro" id="IPR006561">
    <property type="entry name" value="DZF_dom"/>
</dbReference>
<dbReference type="PANTHER" id="PTHR45762:SF2">
    <property type="entry name" value="ZINC FINGER RNA-BINDING PROTEIN 2"/>
    <property type="match status" value="1"/>
</dbReference>
<dbReference type="InterPro" id="IPR049402">
    <property type="entry name" value="DZF_dom_C"/>
</dbReference>
<sequence length="1781" mass="189920">PGARPQPLPRGCRVSRSRELALWLEPGPKLAGRSAPAKMAATPIRSSLSCSGYYSPLRTVKPQDGHYQWPQHSEPGTQSGRAPAVYVSKTVIQGIEMVLYNRLGTSVCPGRAETVTQYSKAGNARPPVVPASAVVLQACTRGQCRHAGGQLQARDPASRGVCRNTLRPSADALPSHFPNLCCEHLLLRQSVLTEHLLCAGCCCSASEELETHLSSALLRLCAGRRSSQGTDLPRAPSGAGEKARQGGAASDCFRAPREAGRAETRRRRGARAGLGGGENRVLEGSEQELGNEHLWGHGHRGRPGAPGAIQNTWEYQLDGAAPVVPLCPRWVPEMVRTAAWDDIDQASARHSHEVKRSPVVSCEDLLVHCQLAFLPSSVITSSAQPPAALPPPPAGASFTTPPAIPTFPPVAQPPRPLASAGYSGYQPLSGQDFSYSSQGLAPTSTAASSDQVSEAACLESVGSVGQTCTWVPVPAGNLDTPSPPGPVLQVEVMRTCWALWAVWVLRMRPPPPQTPAHSSSSASYLDHHLLGVVWPSAPPPSIACPAQPALRHCPWRSRLLALLRAPGRALVSQPLVSVPREPRCPHHPGRLTQPHPERAPSPCACPGPPSCRTVTAAACLRLLRAMRMSSAPRLPPASPRTLLQARPTRQGSIVQCRRRLGGAATHTSTLAWLPSVPCGLQRLSDTCLFSQARRKPCVRGTGGAAWRFLQRRFPGAEGLGLYSWGGGGLRDAHFLISGDSRETGCVCAPGTEGAYGQPHGGYSPAQLPQQPPTAKEGPVASPTPASYAYAPTTSIQPAASASMLPPCTPTSSFSPASTPYSGPSYPGCDASMYAGASLFYPPPLPPQMQPPTAPASLPPPPPPPPQQPPPLPKPTDPAPWSSPRASSDGVTKKPPLPSKPLKVKGGPRQPLLLYCEVCKVSCAGPQTYREHLDGQKHKKKEAAQKMGVQPNGSPRGVQAQLHCSLCAVSCTGAAAYAAHIRGAKHQKVSKLHAKLGKPIPIIESAPGNSSLAQPAGACEPAPRSTQSPPDTPAEPSTHTPGKPALPRRLPASQASRAGLSEEQAVGSRPSEPKPEGPREPATRGGSEEASGSCCDSQPVGPEYVEEVCNVDGKVIRFHCKLCACSFNDLNARDMHVRGRRHRLQYKKKVDPELPFAVKPSPRTRRVVEEQLRKQRQLTKQRLEAMRHWHNETRCGPGAACPAVRRVWGLPGLTRACACTRVLWGLPSAPHLLAVGAGEPRGDGSLTHGVALVSPEPLSLVLPAPGVHPLPAHLSSPPSPFGATANASCHSTKFWEASWRESAGEHQGCSHGPWACAGQDSRLTRGHGFPRATQALTRLSVAWSPGPSAWWRGHAALTWTRDEPGALRCSRLCPLSPHRQHDVCRRRLEQVPAAQDEHPGPTGPACPLPLLGRPGEPAPAALPTRRPDSSDDRHVMCKHATIYPTEEELLAVQKAVSHSERALKLVSDALAQEHSRSPEQEGGERSGLNPSTRILKGVMRVGILAKGLLRRGDRKVQLILLCSQKPTHALLRRVVEQLPQQLLVVTEDKYEVSSDPEANILISACEEPRIQVTVSATSPLMREDPATDREGVEAPVPDPDVLSPETCLQSLAALRHAKWFQARASSLQPCVIVIRLLRDLCQRVPTWGALPGWALELLVEKALSSAVGPLSPGDALRRVLECVASGTLLADGPGLQDPCEREQTDVLGPMTLQQREDITASAQHALRTLAFRQIHKVLGMGPLRPPLASHGARFRKRPRETGASEDGAPEEAGLAGPRGLCV</sequence>
<feature type="compositionally biased region" description="Pro residues" evidence="1">
    <location>
        <begin position="843"/>
        <end position="877"/>
    </location>
</feature>
<dbReference type="FunFam" id="3.30.160.60:FF:000210">
    <property type="entry name" value="Zinc finger RNA-binding protein 2"/>
    <property type="match status" value="1"/>
</dbReference>
<dbReference type="SMART" id="SM00572">
    <property type="entry name" value="DZF"/>
    <property type="match status" value="1"/>
</dbReference>
<dbReference type="Gene3D" id="1.10.1410.40">
    <property type="match status" value="1"/>
</dbReference>
<evidence type="ECO:0000313" key="3">
    <source>
        <dbReference type="EMBL" id="KAG8519099.1"/>
    </source>
</evidence>
<proteinExistence type="predicted"/>
<feature type="compositionally biased region" description="Low complexity" evidence="1">
    <location>
        <begin position="780"/>
        <end position="794"/>
    </location>
</feature>
<gene>
    <name evidence="3" type="ORF">J0S82_005924</name>
</gene>
<keyword evidence="4" id="KW-1185">Reference proteome</keyword>
<feature type="compositionally biased region" description="Polar residues" evidence="1">
    <location>
        <begin position="1023"/>
        <end position="1039"/>
    </location>
</feature>
<dbReference type="Pfam" id="PF12874">
    <property type="entry name" value="zf-met"/>
    <property type="match status" value="3"/>
</dbReference>
<feature type="region of interest" description="Disordered" evidence="1">
    <location>
        <begin position="1469"/>
        <end position="1490"/>
    </location>
</feature>
<dbReference type="GO" id="GO:0071011">
    <property type="term" value="C:precatalytic spliceosome"/>
    <property type="evidence" value="ECO:0007669"/>
    <property type="project" value="TreeGrafter"/>
</dbReference>
<feature type="domain" description="DZF" evidence="2">
    <location>
        <begin position="1412"/>
        <end position="1762"/>
    </location>
</feature>
<dbReference type="GO" id="GO:0008270">
    <property type="term" value="F:zinc ion binding"/>
    <property type="evidence" value="ECO:0007669"/>
    <property type="project" value="InterPro"/>
</dbReference>
<feature type="compositionally biased region" description="Basic and acidic residues" evidence="1">
    <location>
        <begin position="1070"/>
        <end position="1081"/>
    </location>
</feature>